<name>A0AA35ZDV2_LACSI</name>
<dbReference type="InterPro" id="IPR050592">
    <property type="entry name" value="GDSL_lipolytic_enzyme"/>
</dbReference>
<sequence length="216" mass="24340">MRTLKRLRTREQIWIIKILKSKGFIKLTSSSIWASPTTHHEDFFPSSLVSVGAARAAQAVFGCFSFNSGNICERGGEHLARWSKASGNSSSGEGFRRGAMVSSTSSSAHPCFICFKSIQPTHNRFFPISLQIPIKESYGIKFYEPQDLIVKTSTQSHKVSAILVFGDFTYDPGNNNYILTPFRGNFPPYRRDFANQKATARCTNGKKHNPNFRIFW</sequence>
<dbReference type="EMBL" id="OX465082">
    <property type="protein sequence ID" value="CAI9290388.1"/>
    <property type="molecule type" value="Genomic_DNA"/>
</dbReference>
<dbReference type="PANTHER" id="PTHR45642">
    <property type="entry name" value="GDSL ESTERASE/LIPASE EXL3"/>
    <property type="match status" value="1"/>
</dbReference>
<organism evidence="1 2">
    <name type="scientific">Lactuca saligna</name>
    <name type="common">Willowleaf lettuce</name>
    <dbReference type="NCBI Taxonomy" id="75948"/>
    <lineage>
        <taxon>Eukaryota</taxon>
        <taxon>Viridiplantae</taxon>
        <taxon>Streptophyta</taxon>
        <taxon>Embryophyta</taxon>
        <taxon>Tracheophyta</taxon>
        <taxon>Spermatophyta</taxon>
        <taxon>Magnoliopsida</taxon>
        <taxon>eudicotyledons</taxon>
        <taxon>Gunneridae</taxon>
        <taxon>Pentapetalae</taxon>
        <taxon>asterids</taxon>
        <taxon>campanulids</taxon>
        <taxon>Asterales</taxon>
        <taxon>Asteraceae</taxon>
        <taxon>Cichorioideae</taxon>
        <taxon>Cichorieae</taxon>
        <taxon>Lactucinae</taxon>
        <taxon>Lactuca</taxon>
    </lineage>
</organism>
<reference evidence="1" key="1">
    <citation type="submission" date="2023-04" db="EMBL/GenBank/DDBJ databases">
        <authorList>
            <person name="Vijverberg K."/>
            <person name="Xiong W."/>
            <person name="Schranz E."/>
        </authorList>
    </citation>
    <scope>NUCLEOTIDE SEQUENCE</scope>
</reference>
<accession>A0AA35ZDV2</accession>
<dbReference type="PANTHER" id="PTHR45642:SF3">
    <property type="entry name" value="OS09G0540400 PROTEIN"/>
    <property type="match status" value="1"/>
</dbReference>
<evidence type="ECO:0000313" key="2">
    <source>
        <dbReference type="Proteomes" id="UP001177003"/>
    </source>
</evidence>
<protein>
    <submittedName>
        <fullName evidence="1">Uncharacterized protein</fullName>
    </submittedName>
</protein>
<gene>
    <name evidence="1" type="ORF">LSALG_LOCUS29580</name>
</gene>
<evidence type="ECO:0000313" key="1">
    <source>
        <dbReference type="EMBL" id="CAI9290388.1"/>
    </source>
</evidence>
<dbReference type="AlphaFoldDB" id="A0AA35ZDV2"/>
<dbReference type="Proteomes" id="UP001177003">
    <property type="component" value="Chromosome 6"/>
</dbReference>
<keyword evidence="2" id="KW-1185">Reference proteome</keyword>
<proteinExistence type="predicted"/>